<dbReference type="SMART" id="SM00448">
    <property type="entry name" value="REC"/>
    <property type="match status" value="1"/>
</dbReference>
<protein>
    <submittedName>
        <fullName evidence="8">Response regulator transcription factor</fullName>
    </submittedName>
</protein>
<accession>A0ABW1U0S9</accession>
<organism evidence="8 9">
    <name type="scientific">Polaromonas aquatica</name>
    <dbReference type="NCBI Taxonomy" id="332657"/>
    <lineage>
        <taxon>Bacteria</taxon>
        <taxon>Pseudomonadati</taxon>
        <taxon>Pseudomonadota</taxon>
        <taxon>Betaproteobacteria</taxon>
        <taxon>Burkholderiales</taxon>
        <taxon>Comamonadaceae</taxon>
        <taxon>Polaromonas</taxon>
    </lineage>
</organism>
<keyword evidence="5" id="KW-0804">Transcription</keyword>
<evidence type="ECO:0000313" key="8">
    <source>
        <dbReference type="EMBL" id="MFC6282578.1"/>
    </source>
</evidence>
<proteinExistence type="predicted"/>
<feature type="domain" description="Response regulatory" evidence="7">
    <location>
        <begin position="3"/>
        <end position="119"/>
    </location>
</feature>
<keyword evidence="1 6" id="KW-0597">Phosphoprotein</keyword>
<evidence type="ECO:0000256" key="2">
    <source>
        <dbReference type="ARBA" id="ARBA00023012"/>
    </source>
</evidence>
<keyword evidence="3" id="KW-0805">Transcription regulation</keyword>
<dbReference type="InterPro" id="IPR039420">
    <property type="entry name" value="WalR-like"/>
</dbReference>
<evidence type="ECO:0000256" key="1">
    <source>
        <dbReference type="ARBA" id="ARBA00022553"/>
    </source>
</evidence>
<sequence length="233" mass="26387">MQHIAVIDDDPEVIDLLTKWLNDIISDCKVHPFTELEKALDGIATTDFDLVVSDVDMGSGSDKFGGVKIAKALDTRRTPLLVISGFSVQEGVFQALDAWDYLQKPIDEPDFKTEVKRALTYRKGLTGATEQVSDGSFPLVPELKINRRSRQAVQWKGERLHLPMSKIDIVEALAQRAGMPVKYKELFEFIASGKNIGNLRVRMSEIRDEFRTVEKDFDRIQAVPMNGYLWRTD</sequence>
<dbReference type="Gene3D" id="1.10.10.10">
    <property type="entry name" value="Winged helix-like DNA-binding domain superfamily/Winged helix DNA-binding domain"/>
    <property type="match status" value="1"/>
</dbReference>
<keyword evidence="2" id="KW-0902">Two-component regulatory system</keyword>
<name>A0ABW1U0S9_9BURK</name>
<dbReference type="PROSITE" id="PS50110">
    <property type="entry name" value="RESPONSE_REGULATORY"/>
    <property type="match status" value="1"/>
</dbReference>
<evidence type="ECO:0000256" key="6">
    <source>
        <dbReference type="PROSITE-ProRule" id="PRU00169"/>
    </source>
</evidence>
<comment type="caution">
    <text evidence="8">The sequence shown here is derived from an EMBL/GenBank/DDBJ whole genome shotgun (WGS) entry which is preliminary data.</text>
</comment>
<dbReference type="Proteomes" id="UP001596270">
    <property type="component" value="Unassembled WGS sequence"/>
</dbReference>
<evidence type="ECO:0000313" key="9">
    <source>
        <dbReference type="Proteomes" id="UP001596270"/>
    </source>
</evidence>
<dbReference type="InterPro" id="IPR001789">
    <property type="entry name" value="Sig_transdc_resp-reg_receiver"/>
</dbReference>
<dbReference type="RefSeq" id="WP_371439368.1">
    <property type="nucleotide sequence ID" value="NZ_JBHSRS010000079.1"/>
</dbReference>
<dbReference type="Pfam" id="PF00072">
    <property type="entry name" value="Response_reg"/>
    <property type="match status" value="1"/>
</dbReference>
<dbReference type="SUPFAM" id="SSF52172">
    <property type="entry name" value="CheY-like"/>
    <property type="match status" value="1"/>
</dbReference>
<dbReference type="InterPro" id="IPR036388">
    <property type="entry name" value="WH-like_DNA-bd_sf"/>
</dbReference>
<dbReference type="PANTHER" id="PTHR48111">
    <property type="entry name" value="REGULATOR OF RPOS"/>
    <property type="match status" value="1"/>
</dbReference>
<evidence type="ECO:0000259" key="7">
    <source>
        <dbReference type="PROSITE" id="PS50110"/>
    </source>
</evidence>
<feature type="modified residue" description="4-aspartylphosphate" evidence="6">
    <location>
        <position position="54"/>
    </location>
</feature>
<reference evidence="9" key="1">
    <citation type="journal article" date="2019" name="Int. J. Syst. Evol. Microbiol.">
        <title>The Global Catalogue of Microorganisms (GCM) 10K type strain sequencing project: providing services to taxonomists for standard genome sequencing and annotation.</title>
        <authorList>
            <consortium name="The Broad Institute Genomics Platform"/>
            <consortium name="The Broad Institute Genome Sequencing Center for Infectious Disease"/>
            <person name="Wu L."/>
            <person name="Ma J."/>
        </authorList>
    </citation>
    <scope>NUCLEOTIDE SEQUENCE [LARGE SCALE GENOMIC DNA]</scope>
    <source>
        <strain evidence="9">CCUG 39402</strain>
    </source>
</reference>
<dbReference type="InterPro" id="IPR011006">
    <property type="entry name" value="CheY-like_superfamily"/>
</dbReference>
<evidence type="ECO:0000256" key="4">
    <source>
        <dbReference type="ARBA" id="ARBA00023125"/>
    </source>
</evidence>
<gene>
    <name evidence="8" type="ORF">ACFQND_15235</name>
</gene>
<keyword evidence="9" id="KW-1185">Reference proteome</keyword>
<dbReference type="EMBL" id="JBHSRS010000079">
    <property type="protein sequence ID" value="MFC6282578.1"/>
    <property type="molecule type" value="Genomic_DNA"/>
</dbReference>
<dbReference type="InterPro" id="IPR016032">
    <property type="entry name" value="Sig_transdc_resp-reg_C-effctor"/>
</dbReference>
<keyword evidence="4" id="KW-0238">DNA-binding</keyword>
<dbReference type="PANTHER" id="PTHR48111:SF1">
    <property type="entry name" value="TWO-COMPONENT RESPONSE REGULATOR ORR33"/>
    <property type="match status" value="1"/>
</dbReference>
<evidence type="ECO:0000256" key="5">
    <source>
        <dbReference type="ARBA" id="ARBA00023163"/>
    </source>
</evidence>
<dbReference type="CDD" id="cd00156">
    <property type="entry name" value="REC"/>
    <property type="match status" value="1"/>
</dbReference>
<dbReference type="SUPFAM" id="SSF46894">
    <property type="entry name" value="C-terminal effector domain of the bipartite response regulators"/>
    <property type="match status" value="1"/>
</dbReference>
<evidence type="ECO:0000256" key="3">
    <source>
        <dbReference type="ARBA" id="ARBA00023015"/>
    </source>
</evidence>
<dbReference type="Gene3D" id="3.40.50.2300">
    <property type="match status" value="1"/>
</dbReference>